<dbReference type="InterPro" id="IPR050066">
    <property type="entry name" value="UvrABC_protein_C"/>
</dbReference>
<accession>U5E9Z9</accession>
<dbReference type="Gene3D" id="3.30.420.10">
    <property type="entry name" value="Ribonuclease H-like superfamily/Ribonuclease H"/>
    <property type="match status" value="1"/>
</dbReference>
<evidence type="ECO:0000313" key="5">
    <source>
        <dbReference type="Proteomes" id="UP000017048"/>
    </source>
</evidence>
<dbReference type="SMART" id="SM00465">
    <property type="entry name" value="GIYc"/>
    <property type="match status" value="1"/>
</dbReference>
<reference evidence="4 5" key="1">
    <citation type="journal article" date="2014" name="BMC Genomics">
        <title>Genome based analysis of type-I polyketide synthase and nonribosomal peptide synthetase gene clusters in seven strains of five representative Nocardia species.</title>
        <authorList>
            <person name="Komaki H."/>
            <person name="Ichikawa N."/>
            <person name="Hosoyama A."/>
            <person name="Takahashi-Nakaguchi A."/>
            <person name="Matsuzawa T."/>
            <person name="Suzuki K."/>
            <person name="Fujita N."/>
            <person name="Gonoi T."/>
        </authorList>
    </citation>
    <scope>NUCLEOTIDE SEQUENCE [LARGE SCALE GENOMIC DNA]</scope>
    <source>
        <strain evidence="4 5">NBRC 15531</strain>
    </source>
</reference>
<dbReference type="GO" id="GO:0009380">
    <property type="term" value="C:excinuclease repair complex"/>
    <property type="evidence" value="ECO:0007669"/>
    <property type="project" value="TreeGrafter"/>
</dbReference>
<dbReference type="InterPro" id="IPR013520">
    <property type="entry name" value="Ribonucl_H"/>
</dbReference>
<dbReference type="InterPro" id="IPR006054">
    <property type="entry name" value="DnaQ"/>
</dbReference>
<dbReference type="InterPro" id="IPR012337">
    <property type="entry name" value="RNaseH-like_sf"/>
</dbReference>
<dbReference type="eggNOG" id="COG0847">
    <property type="taxonomic scope" value="Bacteria"/>
</dbReference>
<dbReference type="CDD" id="cd06127">
    <property type="entry name" value="DEDDh"/>
    <property type="match status" value="1"/>
</dbReference>
<dbReference type="InterPro" id="IPR047296">
    <property type="entry name" value="GIY-YIG_UvrC_Cho"/>
</dbReference>
<evidence type="ECO:0000256" key="1">
    <source>
        <dbReference type="ARBA" id="ARBA00022839"/>
    </source>
</evidence>
<dbReference type="AlphaFoldDB" id="U5E9Z9"/>
<dbReference type="SUPFAM" id="SSF53098">
    <property type="entry name" value="Ribonuclease H-like"/>
    <property type="match status" value="1"/>
</dbReference>
<feature type="compositionally biased region" description="Basic and acidic residues" evidence="2">
    <location>
        <begin position="580"/>
        <end position="616"/>
    </location>
</feature>
<dbReference type="Pfam" id="PF00929">
    <property type="entry name" value="RNase_T"/>
    <property type="match status" value="1"/>
</dbReference>
<dbReference type="SUPFAM" id="SSF82771">
    <property type="entry name" value="GIY-YIG endonuclease"/>
    <property type="match status" value="1"/>
</dbReference>
<proteinExistence type="predicted"/>
<dbReference type="GO" id="GO:0003887">
    <property type="term" value="F:DNA-directed DNA polymerase activity"/>
    <property type="evidence" value="ECO:0007669"/>
    <property type="project" value="InterPro"/>
</dbReference>
<dbReference type="GO" id="GO:0004527">
    <property type="term" value="F:exonuclease activity"/>
    <property type="evidence" value="ECO:0007669"/>
    <property type="project" value="UniProtKB-KW"/>
</dbReference>
<name>U5E9Z9_NOCAS</name>
<keyword evidence="1" id="KW-0378">Hydrolase</keyword>
<feature type="region of interest" description="Disordered" evidence="2">
    <location>
        <begin position="573"/>
        <end position="618"/>
    </location>
</feature>
<keyword evidence="5" id="KW-1185">Reference proteome</keyword>
<dbReference type="Gene3D" id="3.40.1440.10">
    <property type="entry name" value="GIY-YIG endonuclease"/>
    <property type="match status" value="1"/>
</dbReference>
<evidence type="ECO:0000313" key="4">
    <source>
        <dbReference type="EMBL" id="GAD83251.1"/>
    </source>
</evidence>
<dbReference type="InterPro" id="IPR000305">
    <property type="entry name" value="GIY-YIG_endonuc"/>
</dbReference>
<gene>
    <name evidence="4" type="ORF">NCAST_18_01040</name>
</gene>
<feature type="region of interest" description="Disordered" evidence="2">
    <location>
        <begin position="524"/>
        <end position="550"/>
    </location>
</feature>
<sequence length="784" mass="82375">MSDPRPTLLAVPDPVPLPAAARQLAFDELDTPLYDTTFVVVDLETTGTSPDGDSITEIGAVKVRGGEVLGEFATLVNPGFAIPPAIVQITGITTAMVYEAPRIEAVLPGFLEFAAGAVLVAHNARFDTAFLKAAAARQDIAWPNPQVLCTVKLARRVLTRDEAPSARLGVLAQILGASTTPTHRALDDARATVDVLHALIGRVGNQGVHSLTELLDYLPGVTGTQRAKRTFATDLPSAPGVYLFRGPSDEVLYIGTAVNLRRRVRNYFTGSETRGRMKEMVALAIRVDHVVCAHGLEAGVRELRLLAAHAPPYNRRSKFPRRGWWLTLTDEPFPRLTAVRTPSRTALGPFTSRTDAVDVAATIAEFAGLRTCATRLSRSARHTCPPAAVGGCPAARADGDLDAANYAPATHAVLDLFTGRADTLLRAMLDRIETYSAAQHFEAAARLRDRAAAVVTMLHRTQRLAALARLAELIVALPDGEGGWEFSVIRYGRLAAAGTARRGTPPMAIVDQIVASAETVVPDLGDAASSPRHPRPTLPTTITPPGAATSPIAHTADTAGALFTHVARTAHNGLSAHGGPAHDGRAAHDGPAHNDHAAHTHDGRPARNGRAAHDSRPGCNGCAAHDGRPGCNGCAAHDGSAAHDGPAHNDLAAHDGPVHDGCPARNGRAAHDGRFGRNGCAAHDCCPGCNGCAARDGGAAHDGPAVDDSPVAHTADDIPPLRGAPPEEVGVIARWLSKPGARIVRTSDGYCEPLYGAARWKGWAELARTAATTPSAGEQYLAQR</sequence>
<dbReference type="STRING" id="1824.SAMN05444423_11165"/>
<feature type="compositionally biased region" description="Low complexity" evidence="2">
    <location>
        <begin position="538"/>
        <end position="550"/>
    </location>
</feature>
<dbReference type="PROSITE" id="PS50164">
    <property type="entry name" value="GIY_YIG"/>
    <property type="match status" value="1"/>
</dbReference>
<dbReference type="EMBL" id="BAFO02000018">
    <property type="protein sequence ID" value="GAD83251.1"/>
    <property type="molecule type" value="Genomic_DNA"/>
</dbReference>
<comment type="caution">
    <text evidence="4">The sequence shown here is derived from an EMBL/GenBank/DDBJ whole genome shotgun (WGS) entry which is preliminary data.</text>
</comment>
<evidence type="ECO:0000259" key="3">
    <source>
        <dbReference type="PROSITE" id="PS50164"/>
    </source>
</evidence>
<dbReference type="eggNOG" id="COG0322">
    <property type="taxonomic scope" value="Bacteria"/>
</dbReference>
<dbReference type="GO" id="GO:0006260">
    <property type="term" value="P:DNA replication"/>
    <property type="evidence" value="ECO:0007669"/>
    <property type="project" value="InterPro"/>
</dbReference>
<dbReference type="InterPro" id="IPR035901">
    <property type="entry name" value="GIY-YIG_endonuc_sf"/>
</dbReference>
<dbReference type="GO" id="GO:0006289">
    <property type="term" value="P:nucleotide-excision repair"/>
    <property type="evidence" value="ECO:0007669"/>
    <property type="project" value="InterPro"/>
</dbReference>
<dbReference type="NCBIfam" id="NF005907">
    <property type="entry name" value="PRK07883.1-5"/>
    <property type="match status" value="1"/>
</dbReference>
<dbReference type="GO" id="GO:0003677">
    <property type="term" value="F:DNA binding"/>
    <property type="evidence" value="ECO:0007669"/>
    <property type="project" value="InterPro"/>
</dbReference>
<dbReference type="InterPro" id="IPR036397">
    <property type="entry name" value="RNaseH_sf"/>
</dbReference>
<evidence type="ECO:0000256" key="2">
    <source>
        <dbReference type="SAM" id="MobiDB-lite"/>
    </source>
</evidence>
<dbReference type="CDD" id="cd10434">
    <property type="entry name" value="GIY-YIG_UvrC_Cho"/>
    <property type="match status" value="1"/>
</dbReference>
<organism evidence="4 5">
    <name type="scientific">Nocardia asteroides NBRC 15531</name>
    <dbReference type="NCBI Taxonomy" id="1110697"/>
    <lineage>
        <taxon>Bacteria</taxon>
        <taxon>Bacillati</taxon>
        <taxon>Actinomycetota</taxon>
        <taxon>Actinomycetes</taxon>
        <taxon>Mycobacteriales</taxon>
        <taxon>Nocardiaceae</taxon>
        <taxon>Nocardia</taxon>
    </lineage>
</organism>
<dbReference type="SMART" id="SM00479">
    <property type="entry name" value="EXOIII"/>
    <property type="match status" value="1"/>
</dbReference>
<keyword evidence="1" id="KW-0269">Exonuclease</keyword>
<dbReference type="PANTHER" id="PTHR30562:SF1">
    <property type="entry name" value="UVRABC SYSTEM PROTEIN C"/>
    <property type="match status" value="1"/>
</dbReference>
<dbReference type="NCBIfam" id="NF005905">
    <property type="entry name" value="PRK07883.1-3"/>
    <property type="match status" value="1"/>
</dbReference>
<protein>
    <recommendedName>
        <fullName evidence="3">GIY-YIG domain-containing protein</fullName>
    </recommendedName>
</protein>
<keyword evidence="1" id="KW-0540">Nuclease</keyword>
<dbReference type="FunFam" id="3.30.420.10:FF:000045">
    <property type="entry name" value="3'-5' exonuclease DinG"/>
    <property type="match status" value="1"/>
</dbReference>
<dbReference type="Proteomes" id="UP000017048">
    <property type="component" value="Unassembled WGS sequence"/>
</dbReference>
<dbReference type="NCBIfam" id="TIGR00573">
    <property type="entry name" value="dnaq"/>
    <property type="match status" value="1"/>
</dbReference>
<feature type="domain" description="GIY-YIG" evidence="3">
    <location>
        <begin position="237"/>
        <end position="315"/>
    </location>
</feature>
<dbReference type="PANTHER" id="PTHR30562">
    <property type="entry name" value="UVRC/OXIDOREDUCTASE"/>
    <property type="match status" value="1"/>
</dbReference>